<organism evidence="1 2">
    <name type="scientific">Avena sativa</name>
    <name type="common">Oat</name>
    <dbReference type="NCBI Taxonomy" id="4498"/>
    <lineage>
        <taxon>Eukaryota</taxon>
        <taxon>Viridiplantae</taxon>
        <taxon>Streptophyta</taxon>
        <taxon>Embryophyta</taxon>
        <taxon>Tracheophyta</taxon>
        <taxon>Spermatophyta</taxon>
        <taxon>Magnoliopsida</taxon>
        <taxon>Liliopsida</taxon>
        <taxon>Poales</taxon>
        <taxon>Poaceae</taxon>
        <taxon>BOP clade</taxon>
        <taxon>Pooideae</taxon>
        <taxon>Poodae</taxon>
        <taxon>Poeae</taxon>
        <taxon>Poeae Chloroplast Group 1 (Aveneae type)</taxon>
        <taxon>Aveninae</taxon>
        <taxon>Avena</taxon>
    </lineage>
</organism>
<dbReference type="EnsemblPlants" id="AVESA.00010b.r2.3DG0567000.1">
    <property type="protein sequence ID" value="AVESA.00010b.r2.3DG0567000.1.CDS"/>
    <property type="gene ID" value="AVESA.00010b.r2.3DG0567000"/>
</dbReference>
<dbReference type="Proteomes" id="UP001732700">
    <property type="component" value="Chromosome 3D"/>
</dbReference>
<protein>
    <submittedName>
        <fullName evidence="1">Uncharacterized protein</fullName>
    </submittedName>
</protein>
<reference evidence="1" key="1">
    <citation type="submission" date="2021-05" db="EMBL/GenBank/DDBJ databases">
        <authorList>
            <person name="Scholz U."/>
            <person name="Mascher M."/>
            <person name="Fiebig A."/>
        </authorList>
    </citation>
    <scope>NUCLEOTIDE SEQUENCE [LARGE SCALE GENOMIC DNA]</scope>
</reference>
<accession>A0ACD5W2X1</accession>
<sequence length="516" mass="58966">MQNGAALREAEAAAADLAAQLEMNSISRGALHGIYLRTRRSYNINATRNAAARLDRLSELPDNILLHILERADTLDALRTCTLSKRLMRLPAMFSRFDIDVGSLTRHHDTTSHGFNTADVVRYNNTLAGVTEKILHERSPEIHTIHKLRVTCYLRPDECLPITRAFASTMATHKVERAEFVPIVEKPFSECTDGDLLCYAKRFNICLGDCPAAFAGLTYLWLSNMRFDGQLDIPNILSTCKRLKHLRLSHCDAGIGSVLMVEHDQLVELIVDQGVFAAVHLYSVPKLQHLTFTCWWYRVPLTFGYAPQLSKLSLGKRGRTKTKNLQLSQLLANVPSIRDLHLDFVSEKIWVVPECTKLLTPVLGKLEMVNLDNLLEGYDIAWTMFILEAAPSLRELCITMWDHYWCKMVIQQDDPRNFGVYLEKADLVEWQPSASGFKHKNLVRLTIYGFQPDEKMVRYVKRIREVAVNVKEIWLHDRKACERCGDLDPKTKFITRSKVYPNNLIVRFVARSTRTP</sequence>
<proteinExistence type="predicted"/>
<keyword evidence="2" id="KW-1185">Reference proteome</keyword>
<reference evidence="1" key="2">
    <citation type="submission" date="2025-09" db="UniProtKB">
        <authorList>
            <consortium name="EnsemblPlants"/>
        </authorList>
    </citation>
    <scope>IDENTIFICATION</scope>
</reference>
<name>A0ACD5W2X1_AVESA</name>
<evidence type="ECO:0000313" key="1">
    <source>
        <dbReference type="EnsemblPlants" id="AVESA.00010b.r2.3DG0567000.1.CDS"/>
    </source>
</evidence>
<evidence type="ECO:0000313" key="2">
    <source>
        <dbReference type="Proteomes" id="UP001732700"/>
    </source>
</evidence>